<dbReference type="AlphaFoldDB" id="A0A9W8WS15"/>
<accession>A0A9W8WS15</accession>
<proteinExistence type="predicted"/>
<keyword evidence="1" id="KW-0732">Signal</keyword>
<feature type="chain" id="PRO_5040982871" evidence="1">
    <location>
        <begin position="30"/>
        <end position="243"/>
    </location>
</feature>
<sequence>MLHDFCSSSYLTTLLIISLLTTHPSSTMAASTNTSTTKLEPFSLSSPPGTDIWRKPPSHNAFTAPTHPSPLVTHDLKAFQSARLTFTLPPANQLRQYDQAGLLLHLTKPGQKNEETKWIKTGIEWYYGKPYISTVGCDEWADWSVVPIPSFGGEGGEEEPTATVEARRERDVLGKSLWVYWIQKGEDGKEERVPLREVNWFFAEDEGWSIGVGGYVARPTKDGGDGELDAEFAEGVQVEVLNC</sequence>
<dbReference type="PANTHER" id="PTHR35332:SF2">
    <property type="entry name" value="REGULATION OF ENOLASE PROTEIN 1"/>
    <property type="match status" value="1"/>
</dbReference>
<keyword evidence="3" id="KW-1185">Reference proteome</keyword>
<dbReference type="OrthoDB" id="42525at2759"/>
<evidence type="ECO:0000313" key="2">
    <source>
        <dbReference type="EMBL" id="KAJ4331293.1"/>
    </source>
</evidence>
<protein>
    <submittedName>
        <fullName evidence="2">Uncharacterized protein</fullName>
    </submittedName>
</protein>
<dbReference type="Pfam" id="PF07081">
    <property type="entry name" value="DUF1349"/>
    <property type="match status" value="1"/>
</dbReference>
<dbReference type="EMBL" id="JAPEUV010000155">
    <property type="protein sequence ID" value="KAJ4331293.1"/>
    <property type="molecule type" value="Genomic_DNA"/>
</dbReference>
<feature type="signal peptide" evidence="1">
    <location>
        <begin position="1"/>
        <end position="29"/>
    </location>
</feature>
<evidence type="ECO:0000313" key="3">
    <source>
        <dbReference type="Proteomes" id="UP001140562"/>
    </source>
</evidence>
<gene>
    <name evidence="2" type="ORF">N0V87_009286</name>
</gene>
<dbReference type="Gene3D" id="2.60.120.200">
    <property type="match status" value="1"/>
</dbReference>
<name>A0A9W8WS15_9PLEO</name>
<comment type="caution">
    <text evidence="2">The sequence shown here is derived from an EMBL/GenBank/DDBJ whole genome shotgun (WGS) entry which is preliminary data.</text>
</comment>
<evidence type="ECO:0000256" key="1">
    <source>
        <dbReference type="SAM" id="SignalP"/>
    </source>
</evidence>
<dbReference type="PANTHER" id="PTHR35332">
    <property type="entry name" value="REGULATION OF ENOLASE PROTEIN 1"/>
    <property type="match status" value="1"/>
</dbReference>
<reference evidence="2" key="1">
    <citation type="submission" date="2022-10" db="EMBL/GenBank/DDBJ databases">
        <title>Tapping the CABI collections for fungal endophytes: first genome assemblies for Collariella, Neodidymelliopsis, Ascochyta clinopodiicola, Didymella pomorum, Didymosphaeria variabile, Neocosmospora piperis and Neocucurbitaria cava.</title>
        <authorList>
            <person name="Hill R."/>
        </authorList>
    </citation>
    <scope>NUCLEOTIDE SEQUENCE</scope>
    <source>
        <strain evidence="2">IMI 360193</strain>
    </source>
</reference>
<organism evidence="2 3">
    <name type="scientific">Didymella glomerata</name>
    <dbReference type="NCBI Taxonomy" id="749621"/>
    <lineage>
        <taxon>Eukaryota</taxon>
        <taxon>Fungi</taxon>
        <taxon>Dikarya</taxon>
        <taxon>Ascomycota</taxon>
        <taxon>Pezizomycotina</taxon>
        <taxon>Dothideomycetes</taxon>
        <taxon>Pleosporomycetidae</taxon>
        <taxon>Pleosporales</taxon>
        <taxon>Pleosporineae</taxon>
        <taxon>Didymellaceae</taxon>
        <taxon>Didymella</taxon>
    </lineage>
</organism>
<dbReference type="Proteomes" id="UP001140562">
    <property type="component" value="Unassembled WGS sequence"/>
</dbReference>
<dbReference type="InterPro" id="IPR009784">
    <property type="entry name" value="DUF1349"/>
</dbReference>